<feature type="compositionally biased region" description="Basic and acidic residues" evidence="1">
    <location>
        <begin position="322"/>
        <end position="343"/>
    </location>
</feature>
<feature type="chain" id="PRO_5039919185" evidence="2">
    <location>
        <begin position="21"/>
        <end position="388"/>
    </location>
</feature>
<feature type="signal peptide" evidence="2">
    <location>
        <begin position="1"/>
        <end position="20"/>
    </location>
</feature>
<sequence length="388" mass="43571">MKYSTLLFCVLWSATRALVAQRTSPVSLPTWVSQYHPFRTSSSKTTELYHHNHPFLRRLDTVEAAGLENVLTAGGGVGKISNLVQKIKNLPQDVKNLTWKDVKPIKRIKSLHGPITYLILSVVFAQKYKWAWKNPAWWFGVAFCIKWFRARYVFKIPVWDRQPNWNNVITSKEQEKDLKAFTCKTCSSTIFIAKTREFFFEGSTGIGGLGCFSCGAKGADNFVMDRDRIVEDVADMDDYFEYERPLDFISRAERRALMKEAGGDEEKANQILVARSNAQASEESQAQAEAIVNGGNAETTKKAEVVNKEEPEDSGVSTEAEIAPKEDVVTEVKTEKVTAEHEATPTSQPESRQQLKKDVEQPSKSLKKAAPSSPSSDDDLDLLGMDDF</sequence>
<organism evidence="3 4">
    <name type="scientific">Nitzschia inconspicua</name>
    <dbReference type="NCBI Taxonomy" id="303405"/>
    <lineage>
        <taxon>Eukaryota</taxon>
        <taxon>Sar</taxon>
        <taxon>Stramenopiles</taxon>
        <taxon>Ochrophyta</taxon>
        <taxon>Bacillariophyta</taxon>
        <taxon>Bacillariophyceae</taxon>
        <taxon>Bacillariophycidae</taxon>
        <taxon>Bacillariales</taxon>
        <taxon>Bacillariaceae</taxon>
        <taxon>Nitzschia</taxon>
    </lineage>
</organism>
<keyword evidence="2" id="KW-0732">Signal</keyword>
<keyword evidence="4" id="KW-1185">Reference proteome</keyword>
<feature type="compositionally biased region" description="Acidic residues" evidence="1">
    <location>
        <begin position="376"/>
        <end position="388"/>
    </location>
</feature>
<evidence type="ECO:0000256" key="2">
    <source>
        <dbReference type="SAM" id="SignalP"/>
    </source>
</evidence>
<dbReference type="OrthoDB" id="43142at2759"/>
<evidence type="ECO:0000313" key="4">
    <source>
        <dbReference type="Proteomes" id="UP000693970"/>
    </source>
</evidence>
<feature type="compositionally biased region" description="Low complexity" evidence="1">
    <location>
        <begin position="362"/>
        <end position="375"/>
    </location>
</feature>
<dbReference type="AlphaFoldDB" id="A0A9K3LEY8"/>
<gene>
    <name evidence="3" type="ORF">IV203_036335</name>
</gene>
<accession>A0A9K3LEY8</accession>
<comment type="caution">
    <text evidence="3">The sequence shown here is derived from an EMBL/GenBank/DDBJ whole genome shotgun (WGS) entry which is preliminary data.</text>
</comment>
<proteinExistence type="predicted"/>
<evidence type="ECO:0000256" key="1">
    <source>
        <dbReference type="SAM" id="MobiDB-lite"/>
    </source>
</evidence>
<feature type="compositionally biased region" description="Basic and acidic residues" evidence="1">
    <location>
        <begin position="299"/>
        <end position="309"/>
    </location>
</feature>
<evidence type="ECO:0000313" key="3">
    <source>
        <dbReference type="EMBL" id="KAG7361235.1"/>
    </source>
</evidence>
<name>A0A9K3LEY8_9STRA</name>
<dbReference type="EMBL" id="JAGRRH010000013">
    <property type="protein sequence ID" value="KAG7361235.1"/>
    <property type="molecule type" value="Genomic_DNA"/>
</dbReference>
<reference evidence="3" key="2">
    <citation type="submission" date="2021-04" db="EMBL/GenBank/DDBJ databases">
        <authorList>
            <person name="Podell S."/>
        </authorList>
    </citation>
    <scope>NUCLEOTIDE SEQUENCE</scope>
    <source>
        <strain evidence="3">Hildebrandi</strain>
    </source>
</reference>
<protein>
    <submittedName>
        <fullName evidence="3">Uncharacterized protein</fullName>
    </submittedName>
</protein>
<dbReference type="Proteomes" id="UP000693970">
    <property type="component" value="Unassembled WGS sequence"/>
</dbReference>
<feature type="region of interest" description="Disordered" evidence="1">
    <location>
        <begin position="292"/>
        <end position="388"/>
    </location>
</feature>
<reference evidence="3" key="1">
    <citation type="journal article" date="2021" name="Sci. Rep.">
        <title>Diploid genomic architecture of Nitzschia inconspicua, an elite biomass production diatom.</title>
        <authorList>
            <person name="Oliver A."/>
            <person name="Podell S."/>
            <person name="Pinowska A."/>
            <person name="Traller J.C."/>
            <person name="Smith S.R."/>
            <person name="McClure R."/>
            <person name="Beliaev A."/>
            <person name="Bohutskyi P."/>
            <person name="Hill E.A."/>
            <person name="Rabines A."/>
            <person name="Zheng H."/>
            <person name="Allen L.Z."/>
            <person name="Kuo A."/>
            <person name="Grigoriev I.V."/>
            <person name="Allen A.E."/>
            <person name="Hazlebeck D."/>
            <person name="Allen E.E."/>
        </authorList>
    </citation>
    <scope>NUCLEOTIDE SEQUENCE</scope>
    <source>
        <strain evidence="3">Hildebrandi</strain>
    </source>
</reference>